<dbReference type="EMBL" id="SZQA01000054">
    <property type="protein sequence ID" value="TKK80794.1"/>
    <property type="molecule type" value="Genomic_DNA"/>
</dbReference>
<dbReference type="AlphaFoldDB" id="A0A4U3LZB4"/>
<proteinExistence type="predicted"/>
<evidence type="ECO:0000313" key="1">
    <source>
        <dbReference type="EMBL" id="TKK80794.1"/>
    </source>
</evidence>
<comment type="caution">
    <text evidence="1">The sequence shown here is derived from an EMBL/GenBank/DDBJ whole genome shotgun (WGS) entry which is preliminary data.</text>
</comment>
<reference evidence="1 2" key="1">
    <citation type="submission" date="2019-04" db="EMBL/GenBank/DDBJ databases">
        <title>Herbidospora sp. NEAU-GS14.nov., a novel actinomycete isolated from soil.</title>
        <authorList>
            <person name="Han L."/>
        </authorList>
    </citation>
    <scope>NUCLEOTIDE SEQUENCE [LARGE SCALE GENOMIC DNA]</scope>
    <source>
        <strain evidence="1 2">NEAU-GS14</strain>
    </source>
</reference>
<keyword evidence="2" id="KW-1185">Reference proteome</keyword>
<dbReference type="OrthoDB" id="3535940at2"/>
<dbReference type="RefSeq" id="WP_081898921.1">
    <property type="nucleotide sequence ID" value="NZ_SZQA01000054.1"/>
</dbReference>
<sequence>MSESRAAIQKLHSDLIELGVNGAYELGDDATLCVWIGLVVVYRDGCFRWWEGASRCRHPGDDPRGCAVRVARRHAGLIKEVPPWWEDQNEVLRGETVDDHP</sequence>
<gene>
    <name evidence="1" type="ORF">FDA94_35195</name>
</gene>
<name>A0A4U3LZB4_9ACTN</name>
<accession>A0A4U3LZB4</accession>
<protein>
    <submittedName>
        <fullName evidence="1">Uncharacterized protein</fullName>
    </submittedName>
</protein>
<organism evidence="1 2">
    <name type="scientific">Herbidospora galbida</name>
    <dbReference type="NCBI Taxonomy" id="2575442"/>
    <lineage>
        <taxon>Bacteria</taxon>
        <taxon>Bacillati</taxon>
        <taxon>Actinomycetota</taxon>
        <taxon>Actinomycetes</taxon>
        <taxon>Streptosporangiales</taxon>
        <taxon>Streptosporangiaceae</taxon>
        <taxon>Herbidospora</taxon>
    </lineage>
</organism>
<evidence type="ECO:0000313" key="2">
    <source>
        <dbReference type="Proteomes" id="UP000308705"/>
    </source>
</evidence>
<dbReference type="Proteomes" id="UP000308705">
    <property type="component" value="Unassembled WGS sequence"/>
</dbReference>